<evidence type="ECO:0000313" key="2">
    <source>
        <dbReference type="EMBL" id="QQG36587.1"/>
    </source>
</evidence>
<protein>
    <submittedName>
        <fullName evidence="2">Uncharacterized protein</fullName>
    </submittedName>
</protein>
<organism evidence="2 3">
    <name type="scientific">Micavibrio aeruginosavorus</name>
    <dbReference type="NCBI Taxonomy" id="349221"/>
    <lineage>
        <taxon>Bacteria</taxon>
        <taxon>Pseudomonadati</taxon>
        <taxon>Bdellovibrionota</taxon>
        <taxon>Bdellovibrionia</taxon>
        <taxon>Bdellovibrionales</taxon>
        <taxon>Pseudobdellovibrionaceae</taxon>
        <taxon>Micavibrio</taxon>
    </lineage>
</organism>
<dbReference type="AlphaFoldDB" id="A0A7T5R307"/>
<evidence type="ECO:0000313" key="3">
    <source>
        <dbReference type="Proteomes" id="UP000595362"/>
    </source>
</evidence>
<proteinExistence type="predicted"/>
<name>A0A7T5R307_9BACT</name>
<feature type="compositionally biased region" description="Gly residues" evidence="1">
    <location>
        <begin position="175"/>
        <end position="185"/>
    </location>
</feature>
<reference evidence="2 3" key="1">
    <citation type="submission" date="2020-07" db="EMBL/GenBank/DDBJ databases">
        <title>Huge and variable diversity of episymbiotic CPR bacteria and DPANN archaea in groundwater ecosystems.</title>
        <authorList>
            <person name="He C.Y."/>
            <person name="Keren R."/>
            <person name="Whittaker M."/>
            <person name="Farag I.F."/>
            <person name="Doudna J."/>
            <person name="Cate J.H.D."/>
            <person name="Banfield J.F."/>
        </authorList>
    </citation>
    <scope>NUCLEOTIDE SEQUENCE [LARGE SCALE GENOMIC DNA]</scope>
    <source>
        <strain evidence="2">NC_groundwater_70_Ag_B-0.1um_54_66</strain>
    </source>
</reference>
<feature type="region of interest" description="Disordered" evidence="1">
    <location>
        <begin position="157"/>
        <end position="204"/>
    </location>
</feature>
<gene>
    <name evidence="2" type="ORF">HYS17_02015</name>
</gene>
<evidence type="ECO:0000256" key="1">
    <source>
        <dbReference type="SAM" id="MobiDB-lite"/>
    </source>
</evidence>
<dbReference type="EMBL" id="CP066681">
    <property type="protein sequence ID" value="QQG36587.1"/>
    <property type="molecule type" value="Genomic_DNA"/>
</dbReference>
<dbReference type="Proteomes" id="UP000595362">
    <property type="component" value="Chromosome"/>
</dbReference>
<sequence length="204" mass="21670">MNIDLLLTGQGEAGLVCDAAAGSPVAGVMFDSDTGQITLEYVDLDPLDLNIPVDDSYIETLYYATSIQVGTIVDGEIRESRQVPILLTNDPQANSDRARFAKPRASTLAFERFMKACVTGQPIHRDDLADESSSGSVMGGMSPAILKFAPHLARQRTMEAAPHLAPKGPAPPGLSMGGSRGGGGQVNPMRGRPPPTHRDDDKKD</sequence>
<accession>A0A7T5R307</accession>